<keyword evidence="3 8" id="KW-0812">Transmembrane</keyword>
<comment type="catalytic activity">
    <reaction evidence="8">
        <text>L-cysteinyl-[protein] + hexadecanoyl-CoA = S-hexadecanoyl-L-cysteinyl-[protein] + CoA</text>
        <dbReference type="Rhea" id="RHEA:36683"/>
        <dbReference type="Rhea" id="RHEA-COMP:10131"/>
        <dbReference type="Rhea" id="RHEA-COMP:11032"/>
        <dbReference type="ChEBI" id="CHEBI:29950"/>
        <dbReference type="ChEBI" id="CHEBI:57287"/>
        <dbReference type="ChEBI" id="CHEBI:57379"/>
        <dbReference type="ChEBI" id="CHEBI:74151"/>
        <dbReference type="EC" id="2.3.1.225"/>
    </reaction>
</comment>
<feature type="compositionally biased region" description="Acidic residues" evidence="9">
    <location>
        <begin position="220"/>
        <end position="230"/>
    </location>
</feature>
<name>A0A836IDX4_9TRYP</name>
<evidence type="ECO:0000256" key="8">
    <source>
        <dbReference type="RuleBase" id="RU079119"/>
    </source>
</evidence>
<evidence type="ECO:0000313" key="12">
    <source>
        <dbReference type="Proteomes" id="UP000674318"/>
    </source>
</evidence>
<evidence type="ECO:0000259" key="10">
    <source>
        <dbReference type="Pfam" id="PF01529"/>
    </source>
</evidence>
<feature type="domain" description="Palmitoyltransferase DHHC" evidence="10">
    <location>
        <begin position="287"/>
        <end position="401"/>
    </location>
</feature>
<dbReference type="GO" id="GO:0019706">
    <property type="term" value="F:protein-cysteine S-palmitoyltransferase activity"/>
    <property type="evidence" value="ECO:0007669"/>
    <property type="project" value="UniProtKB-EC"/>
</dbReference>
<dbReference type="GO" id="GO:0005783">
    <property type="term" value="C:endoplasmic reticulum"/>
    <property type="evidence" value="ECO:0007669"/>
    <property type="project" value="TreeGrafter"/>
</dbReference>
<keyword evidence="12" id="KW-1185">Reference proteome</keyword>
<comment type="similarity">
    <text evidence="7">Belongs to the DHHC palmitoyltransferase family. PFA5 subfamily.</text>
</comment>
<dbReference type="Proteomes" id="UP000674318">
    <property type="component" value="Chromosome 13"/>
</dbReference>
<feature type="region of interest" description="Disordered" evidence="9">
    <location>
        <begin position="114"/>
        <end position="157"/>
    </location>
</feature>
<dbReference type="GeneID" id="94292283"/>
<dbReference type="GO" id="GO:0005794">
    <property type="term" value="C:Golgi apparatus"/>
    <property type="evidence" value="ECO:0007669"/>
    <property type="project" value="TreeGrafter"/>
</dbReference>
<evidence type="ECO:0000256" key="4">
    <source>
        <dbReference type="ARBA" id="ARBA00022989"/>
    </source>
</evidence>
<evidence type="ECO:0000256" key="5">
    <source>
        <dbReference type="ARBA" id="ARBA00023136"/>
    </source>
</evidence>
<accession>A0A836IDX4</accession>
<keyword evidence="2 8" id="KW-0808">Transferase</keyword>
<feature type="compositionally biased region" description="Acidic residues" evidence="9">
    <location>
        <begin position="511"/>
        <end position="524"/>
    </location>
</feature>
<gene>
    <name evidence="11" type="ORF">JKF63_06256</name>
</gene>
<feature type="compositionally biased region" description="Basic and acidic residues" evidence="9">
    <location>
        <begin position="121"/>
        <end position="130"/>
    </location>
</feature>
<feature type="transmembrane region" description="Helical" evidence="8">
    <location>
        <begin position="332"/>
        <end position="352"/>
    </location>
</feature>
<evidence type="ECO:0000256" key="2">
    <source>
        <dbReference type="ARBA" id="ARBA00022679"/>
    </source>
</evidence>
<dbReference type="PANTHER" id="PTHR22883">
    <property type="entry name" value="ZINC FINGER DHHC DOMAIN CONTAINING PROTEIN"/>
    <property type="match status" value="1"/>
</dbReference>
<feature type="transmembrane region" description="Helical" evidence="8">
    <location>
        <begin position="372"/>
        <end position="396"/>
    </location>
</feature>
<feature type="region of interest" description="Disordered" evidence="9">
    <location>
        <begin position="511"/>
        <end position="550"/>
    </location>
</feature>
<comment type="subcellular location">
    <subcellularLocation>
        <location evidence="1">Membrane</location>
        <topology evidence="1">Multi-pass membrane protein</topology>
    </subcellularLocation>
</comment>
<keyword evidence="4 8" id="KW-1133">Transmembrane helix</keyword>
<dbReference type="PROSITE" id="PS50216">
    <property type="entry name" value="DHHC"/>
    <property type="match status" value="1"/>
</dbReference>
<evidence type="ECO:0000256" key="1">
    <source>
        <dbReference type="ARBA" id="ARBA00004141"/>
    </source>
</evidence>
<dbReference type="AlphaFoldDB" id="A0A836IDX4"/>
<evidence type="ECO:0000313" key="11">
    <source>
        <dbReference type="EMBL" id="KAG5509551.1"/>
    </source>
</evidence>
<feature type="transmembrane region" description="Helical" evidence="8">
    <location>
        <begin position="21"/>
        <end position="41"/>
    </location>
</feature>
<feature type="transmembrane region" description="Helical" evidence="8">
    <location>
        <begin position="53"/>
        <end position="75"/>
    </location>
</feature>
<feature type="compositionally biased region" description="Low complexity" evidence="9">
    <location>
        <begin position="525"/>
        <end position="538"/>
    </location>
</feature>
<keyword evidence="6 8" id="KW-0012">Acyltransferase</keyword>
<evidence type="ECO:0000256" key="6">
    <source>
        <dbReference type="ARBA" id="ARBA00023315"/>
    </source>
</evidence>
<proteinExistence type="inferred from homology"/>
<evidence type="ECO:0000256" key="9">
    <source>
        <dbReference type="SAM" id="MobiDB-lite"/>
    </source>
</evidence>
<dbReference type="Pfam" id="PF01529">
    <property type="entry name" value="DHHC"/>
    <property type="match status" value="1"/>
</dbReference>
<dbReference type="RefSeq" id="XP_067758703.1">
    <property type="nucleotide sequence ID" value="XM_067902206.1"/>
</dbReference>
<protein>
    <recommendedName>
        <fullName evidence="8">Palmitoyltransferase</fullName>
        <ecNumber evidence="8">2.3.1.225</ecNumber>
    </recommendedName>
</protein>
<evidence type="ECO:0000256" key="3">
    <source>
        <dbReference type="ARBA" id="ARBA00022692"/>
    </source>
</evidence>
<reference evidence="11 12" key="1">
    <citation type="submission" date="2021-02" db="EMBL/GenBank/DDBJ databases">
        <title>Porcisia hertigi Genome sequencing and assembly.</title>
        <authorList>
            <person name="Almutairi H."/>
            <person name="Gatherer D."/>
        </authorList>
    </citation>
    <scope>NUCLEOTIDE SEQUENCE [LARGE SCALE GENOMIC DNA]</scope>
    <source>
        <strain evidence="11 12">C119</strain>
    </source>
</reference>
<evidence type="ECO:0000256" key="7">
    <source>
        <dbReference type="ARBA" id="ARBA00038298"/>
    </source>
</evidence>
<dbReference type="EMBL" id="JAFJZO010000013">
    <property type="protein sequence ID" value="KAG5509551.1"/>
    <property type="molecule type" value="Genomic_DNA"/>
</dbReference>
<comment type="caution">
    <text evidence="11">The sequence shown here is derived from an EMBL/GenBank/DDBJ whole genome shotgun (WGS) entry which is preliminary data.</text>
</comment>
<dbReference type="EC" id="2.3.1.225" evidence="8"/>
<dbReference type="GO" id="GO:0016020">
    <property type="term" value="C:membrane"/>
    <property type="evidence" value="ECO:0007669"/>
    <property type="project" value="UniProtKB-SubCell"/>
</dbReference>
<dbReference type="GO" id="GO:0006612">
    <property type="term" value="P:protein targeting to membrane"/>
    <property type="evidence" value="ECO:0007669"/>
    <property type="project" value="TreeGrafter"/>
</dbReference>
<comment type="domain">
    <text evidence="8">The DHHC domain is required for palmitoyltransferase activity.</text>
</comment>
<keyword evidence="5 8" id="KW-0472">Membrane</keyword>
<dbReference type="KEGG" id="phet:94292283"/>
<dbReference type="InterPro" id="IPR001594">
    <property type="entry name" value="Palmitoyltrfase_DHHC"/>
</dbReference>
<feature type="compositionally biased region" description="Basic and acidic residues" evidence="9">
    <location>
        <begin position="139"/>
        <end position="148"/>
    </location>
</feature>
<sequence>MPPSTPLMTGNPGLGRYLIRTLGACGLMAIVFFFMAVHLYYTSAALPDLVVLFSLPCSLACFGLSITSLVMSALVGPGKLPSRFSATRMETVLREELQRIVAKAHVSSGSRLAPKTLGSVREGDDGDHNGTSDIAKSARPTEPHRSSPDVDEAESQQLANVASTAAILERGTRAAEEKALERVALDARLRVYNEYSDAASYQFDNDVMEDSHEMRKGGDDSESDASEDTSELPAYLTEAMLMRRQRKVRRGLEIVLVSEAARKVLQAIDDTDVERKQEEMSLLIPGANWCRFCDFYQMNDTRHCVICNQCVYRSKLHSVCTGGCIGYANSKYYVLFVFYLFLYLLMADALDIYCVSKGYTYFFKPSGKSHPIFYLVFVYSGSLALVLVGMLLHYLYAAGRGVGLLTDLLQQRRKELEAARASNNGVEYQPVLSERTAHRAEEGLASPMQKPGPFSWRKAMETVGEGLPPLMWFWPTPTLPAVRETDDPPDFWNVFRRAIRLRLRSVADEDDVFSDEDEVNDDGTADAPASAFSGSASPQPSPATRVPYQAKSTDVRVEAPVVVEVLSSATPVGSTAAALQYANASVPPTAKVAPVSMEKKH</sequence>
<organism evidence="11 12">
    <name type="scientific">Porcisia hertigi</name>
    <dbReference type="NCBI Taxonomy" id="2761500"/>
    <lineage>
        <taxon>Eukaryota</taxon>
        <taxon>Discoba</taxon>
        <taxon>Euglenozoa</taxon>
        <taxon>Kinetoplastea</taxon>
        <taxon>Metakinetoplastina</taxon>
        <taxon>Trypanosomatida</taxon>
        <taxon>Trypanosomatidae</taxon>
        <taxon>Leishmaniinae</taxon>
        <taxon>Porcisia</taxon>
    </lineage>
</organism>
<dbReference type="InterPro" id="IPR039859">
    <property type="entry name" value="PFA4/ZDH16/20/ERF2-like"/>
</dbReference>
<feature type="region of interest" description="Disordered" evidence="9">
    <location>
        <begin position="211"/>
        <end position="230"/>
    </location>
</feature>
<dbReference type="PANTHER" id="PTHR22883:SF23">
    <property type="entry name" value="PALMITOYLTRANSFERASE ZDHHC6"/>
    <property type="match status" value="1"/>
</dbReference>
<dbReference type="OrthoDB" id="302728at2759"/>